<dbReference type="InterPro" id="IPR023299">
    <property type="entry name" value="ATPase_P-typ_cyto_dom_N"/>
</dbReference>
<feature type="domain" description="Cation-transporting P-type ATPase N-terminal" evidence="15">
    <location>
        <begin position="665"/>
        <end position="739"/>
    </location>
</feature>
<dbReference type="PANTHER" id="PTHR43294">
    <property type="entry name" value="SODIUM/POTASSIUM-TRANSPORTING ATPASE SUBUNIT ALPHA"/>
    <property type="match status" value="1"/>
</dbReference>
<dbReference type="Proteomes" id="UP001248709">
    <property type="component" value="Unassembled WGS sequence"/>
</dbReference>
<feature type="region of interest" description="Disordered" evidence="13">
    <location>
        <begin position="83"/>
        <end position="127"/>
    </location>
</feature>
<evidence type="ECO:0000256" key="12">
    <source>
        <dbReference type="ARBA" id="ARBA00023136"/>
    </source>
</evidence>
<evidence type="ECO:0000313" key="16">
    <source>
        <dbReference type="EMBL" id="MDT3424980.1"/>
    </source>
</evidence>
<protein>
    <submittedName>
        <fullName evidence="16">Magnesium-transporting ATPase (P-type)</fullName>
    </submittedName>
</protein>
<dbReference type="Gene3D" id="3.40.50.1000">
    <property type="entry name" value="HAD superfamily/HAD-like"/>
    <property type="match status" value="2"/>
</dbReference>
<dbReference type="InterPro" id="IPR059000">
    <property type="entry name" value="ATPase_P-type_domA"/>
</dbReference>
<dbReference type="SFLD" id="SFLDG00002">
    <property type="entry name" value="C1.7:_P-type_atpase_like"/>
    <property type="match status" value="1"/>
</dbReference>
<evidence type="ECO:0000256" key="14">
    <source>
        <dbReference type="SAM" id="Phobius"/>
    </source>
</evidence>
<dbReference type="PANTHER" id="PTHR43294:SF21">
    <property type="entry name" value="CATION TRANSPORTING ATPASE"/>
    <property type="match status" value="1"/>
</dbReference>
<dbReference type="Pfam" id="PF00122">
    <property type="entry name" value="E1-E2_ATPase"/>
    <property type="match status" value="1"/>
</dbReference>
<feature type="transmembrane region" description="Helical" evidence="14">
    <location>
        <begin position="1505"/>
        <end position="1523"/>
    </location>
</feature>
<evidence type="ECO:0000256" key="7">
    <source>
        <dbReference type="ARBA" id="ARBA00022741"/>
    </source>
</evidence>
<keyword evidence="6 14" id="KW-0812">Transmembrane</keyword>
<dbReference type="NCBIfam" id="TIGR01494">
    <property type="entry name" value="ATPase_P-type"/>
    <property type="match status" value="2"/>
</dbReference>
<dbReference type="InterPro" id="IPR044492">
    <property type="entry name" value="P_typ_ATPase_HD_dom"/>
</dbReference>
<proteinExistence type="inferred from homology"/>
<evidence type="ECO:0000313" key="17">
    <source>
        <dbReference type="Proteomes" id="UP001248709"/>
    </source>
</evidence>
<dbReference type="PROSITE" id="PS00154">
    <property type="entry name" value="ATPASE_E1_E2"/>
    <property type="match status" value="1"/>
</dbReference>
<comment type="subcellular location">
    <subcellularLocation>
        <location evidence="1">Cell membrane</location>
        <topology evidence="1">Multi-pass membrane protein</topology>
    </subcellularLocation>
</comment>
<dbReference type="Pfam" id="PF00690">
    <property type="entry name" value="Cation_ATPase_N"/>
    <property type="match status" value="1"/>
</dbReference>
<dbReference type="SUPFAM" id="SSF56784">
    <property type="entry name" value="HAD-like"/>
    <property type="match status" value="1"/>
</dbReference>
<evidence type="ECO:0000256" key="2">
    <source>
        <dbReference type="ARBA" id="ARBA00005675"/>
    </source>
</evidence>
<reference evidence="16 17" key="1">
    <citation type="submission" date="2023-07" db="EMBL/GenBank/DDBJ databases">
        <title>Genomic Encyclopedia of Type Strains, Phase IV (KMG-IV): sequencing the most valuable type-strain genomes for metagenomic binning, comparative biology and taxonomic classification.</title>
        <authorList>
            <person name="Goeker M."/>
        </authorList>
    </citation>
    <scope>NUCLEOTIDE SEQUENCE [LARGE SCALE GENOMIC DNA]</scope>
    <source>
        <strain evidence="16 17">T98</strain>
    </source>
</reference>
<dbReference type="InterPro" id="IPR018303">
    <property type="entry name" value="ATPase_P-typ_P_site"/>
</dbReference>
<feature type="transmembrane region" description="Helical" evidence="14">
    <location>
        <begin position="1441"/>
        <end position="1461"/>
    </location>
</feature>
<accession>A0ABU3H5H5</accession>
<dbReference type="InterPro" id="IPR023298">
    <property type="entry name" value="ATPase_P-typ_TM_dom_sf"/>
</dbReference>
<evidence type="ECO:0000256" key="11">
    <source>
        <dbReference type="ARBA" id="ARBA00023065"/>
    </source>
</evidence>
<comment type="caution">
    <text evidence="16">The sequence shown here is derived from an EMBL/GenBank/DDBJ whole genome shotgun (WGS) entry which is preliminary data.</text>
</comment>
<evidence type="ECO:0000256" key="8">
    <source>
        <dbReference type="ARBA" id="ARBA00022840"/>
    </source>
</evidence>
<keyword evidence="9" id="KW-1278">Translocase</keyword>
<keyword evidence="5" id="KW-0597">Phosphoprotein</keyword>
<dbReference type="SUPFAM" id="SSF81660">
    <property type="entry name" value="Metal cation-transporting ATPase, ATP-binding domain N"/>
    <property type="match status" value="1"/>
</dbReference>
<dbReference type="SMART" id="SM00831">
    <property type="entry name" value="Cation_ATPase_N"/>
    <property type="match status" value="1"/>
</dbReference>
<evidence type="ECO:0000256" key="1">
    <source>
        <dbReference type="ARBA" id="ARBA00004651"/>
    </source>
</evidence>
<keyword evidence="3" id="KW-0813">Transport</keyword>
<feature type="transmembrane region" description="Helical" evidence="14">
    <location>
        <begin position="939"/>
        <end position="961"/>
    </location>
</feature>
<comment type="similarity">
    <text evidence="2">Belongs to the cation transport ATPase (P-type) (TC 3.A.3) family. Type IIA subfamily.</text>
</comment>
<keyword evidence="8" id="KW-0067">ATP-binding</keyword>
<dbReference type="EMBL" id="JAUSUY010000002">
    <property type="protein sequence ID" value="MDT3424980.1"/>
    <property type="molecule type" value="Genomic_DNA"/>
</dbReference>
<evidence type="ECO:0000256" key="10">
    <source>
        <dbReference type="ARBA" id="ARBA00022989"/>
    </source>
</evidence>
<organism evidence="16 17">
    <name type="scientific">Paenibacillus forsythiae</name>
    <dbReference type="NCBI Taxonomy" id="365616"/>
    <lineage>
        <taxon>Bacteria</taxon>
        <taxon>Bacillati</taxon>
        <taxon>Bacillota</taxon>
        <taxon>Bacilli</taxon>
        <taxon>Bacillales</taxon>
        <taxon>Paenibacillaceae</taxon>
        <taxon>Paenibacillus</taxon>
    </lineage>
</organism>
<dbReference type="InterPro" id="IPR036412">
    <property type="entry name" value="HAD-like_sf"/>
</dbReference>
<dbReference type="InterPro" id="IPR001757">
    <property type="entry name" value="P_typ_ATPase"/>
</dbReference>
<dbReference type="Gene3D" id="3.40.1110.10">
    <property type="entry name" value="Calcium-transporting ATPase, cytoplasmic domain N"/>
    <property type="match status" value="2"/>
</dbReference>
<dbReference type="InterPro" id="IPR006068">
    <property type="entry name" value="ATPase_P-typ_cation-transptr_C"/>
</dbReference>
<feature type="transmembrane region" description="Helical" evidence="14">
    <location>
        <begin position="1370"/>
        <end position="1391"/>
    </location>
</feature>
<evidence type="ECO:0000256" key="9">
    <source>
        <dbReference type="ARBA" id="ARBA00022967"/>
    </source>
</evidence>
<evidence type="ECO:0000256" key="3">
    <source>
        <dbReference type="ARBA" id="ARBA00022448"/>
    </source>
</evidence>
<dbReference type="InterPro" id="IPR023214">
    <property type="entry name" value="HAD_sf"/>
</dbReference>
<evidence type="ECO:0000256" key="5">
    <source>
        <dbReference type="ARBA" id="ARBA00022553"/>
    </source>
</evidence>
<keyword evidence="10 14" id="KW-1133">Transmembrane helix</keyword>
<evidence type="ECO:0000256" key="4">
    <source>
        <dbReference type="ARBA" id="ARBA00022475"/>
    </source>
</evidence>
<evidence type="ECO:0000256" key="13">
    <source>
        <dbReference type="SAM" id="MobiDB-lite"/>
    </source>
</evidence>
<name>A0ABU3H5H5_9BACL</name>
<keyword evidence="11" id="KW-0406">Ion transport</keyword>
<gene>
    <name evidence="16" type="ORF">J2Z22_000493</name>
</gene>
<evidence type="ECO:0000259" key="15">
    <source>
        <dbReference type="SMART" id="SM00831"/>
    </source>
</evidence>
<dbReference type="InterPro" id="IPR004014">
    <property type="entry name" value="ATPase_P-typ_cation-transptr_N"/>
</dbReference>
<dbReference type="SUPFAM" id="SSF81665">
    <property type="entry name" value="Calcium ATPase, transmembrane domain M"/>
    <property type="match status" value="1"/>
</dbReference>
<feature type="transmembrane region" description="Helical" evidence="14">
    <location>
        <begin position="1397"/>
        <end position="1420"/>
    </location>
</feature>
<evidence type="ECO:0000256" key="6">
    <source>
        <dbReference type="ARBA" id="ARBA00022692"/>
    </source>
</evidence>
<dbReference type="SFLD" id="SFLDF00027">
    <property type="entry name" value="p-type_atpase"/>
    <property type="match status" value="1"/>
</dbReference>
<feature type="transmembrane region" description="Helical" evidence="14">
    <location>
        <begin position="907"/>
        <end position="927"/>
    </location>
</feature>
<dbReference type="Pfam" id="PF13246">
    <property type="entry name" value="Cation_ATPase"/>
    <property type="match status" value="1"/>
</dbReference>
<dbReference type="SUPFAM" id="SSF81653">
    <property type="entry name" value="Calcium ATPase, transduction domain A"/>
    <property type="match status" value="1"/>
</dbReference>
<sequence>MSITAHRSRFIRLLPGRIRLEFASLLHSKPTELSLRQDLVLLEGVTRVEASAITGRLLVVYDERQITGRQVLHQLELLESKYTGQSQEDTNAPPCQETTPAHAADEQDALAEVSATAETPEPALQSSALVNSFQDSGTVPETLRTIPVPVYPRSTSPPGVPLPLAIAMGGLLALGTKQLISGKSALSASPVPFYMSGLVAAITGYPFLRRGFSRLTGQGKLSPDLILGTAALGLALVRENLVVLGALSILQYVNWRRSRIGLADTDQPLSPEIQAYSERAGRWGMAAAAATWLFTRSPLRAIAVLLAANPRPATIPVKTAWQQAELYSKEAQPSLPEGAPLSHLAQTGTLLLEDTSLLMQTNIQETECVSHEEDPDKIICLTAGLMKKTTHPWKEEVLQKAKRTCRTLRSSFHVAEEEDGISGLISNASYAIGNLAYCKRHGVSFERYYLEAKRIESKGCDVLYLAKQIGGNWVTQGLVYRSQQLDSERRALLSRAGEQGIQADVLEDSSGIGREALARIGVQTDWLGMPISESVEHIARLHEQGNRVLLVSESASEYSRYLMEAGVPGVTFEQLERVLDAKQSAHKIESTINEHFQITKKWNVFGSLLAALGVISAPIANLASDALSLIFVSRSYKLAQQVFPPAIVHASRARDEVAAAAEAAVWHGMPWESVAQRLQVNVKHGLTADQVNESRSRYGMNRLADKQETPWIISYAGQFKEFTTLILLGTSVLALFTGGLFDGLAMGAVLLANAAIGTFQERKAERVVESLNQFQPPDCKVIRGGTEQSISAVDLVPGDIVSLEPGDRVPADIRLVRAWNLEVNESALTGESVPVMKKETEADGDCPLPERSCMLYMGTDISRGKALGVVVQTGMDTEFGHLMSLLKTNEKTTTPLQEKTTSISKKFIKWAFIAGSIVFVSGLLRGVPFNQLVSTSITLIASAIPEGLPVTITIALSAGIYRMSRKHALVRKLSALETLGHATIICTDKTGTLTKNEMTVKQVAAVGRAWEVSGSGYDPEGGFREKSPAEGGSGLPDKAADESSVTQPELQRILQIACLCNNSKLIKQGDNWSMQGDPTEGALLAMAYKGGVKPERLTHWHRGTEMPFDSGTGKMSVVCKDATSGHACYIFSKGSVESILRRCSRYQQNGEVYPVTDQIRADILKESEQLASSALRVLGFAYRPLQAGEHDQQADLDERDMIYVGMAGMIDPPKADVRASIEEALSLGVKPVMITGDHPITAIAIAGQIGITDGGRPGQVLTGHELDRMSDEELERSVDGVSIFARMTPEHKLRIVGMLRQKGHIVAMTGDGVNDSPAIKRADVGIAMGRAGTEVSKATADIVLKEDHFGSIVDGVKEGRTIIGNIRKALGCLLTGNLAEILVTSVAVIAGMPIPLVPIQILLMNMLTDALPAMILAVNPGSKAKRTKRTNIVDKSLYRKVITRGVLLGAGSLALFGMALASGQPVSVAQSIAFATLVAGQLIQTFTWRQEDTEQTVGDWSKDRFLVGALSISWLALLGALYVPQLNVFFHTAPIALHHWGPILLVAGSISRLSTPILSFLEKKDEAASAAALSCSAA</sequence>
<feature type="transmembrane region" description="Helical" evidence="14">
    <location>
        <begin position="1535"/>
        <end position="1554"/>
    </location>
</feature>
<dbReference type="InterPro" id="IPR050510">
    <property type="entry name" value="Cation_transp_ATPase_P-type"/>
</dbReference>
<dbReference type="InterPro" id="IPR008250">
    <property type="entry name" value="ATPase_P-typ_transduc_dom_A_sf"/>
</dbReference>
<dbReference type="Gene3D" id="1.20.1110.10">
    <property type="entry name" value="Calcium-transporting ATPase, transmembrane domain"/>
    <property type="match status" value="1"/>
</dbReference>
<keyword evidence="4" id="KW-1003">Cell membrane</keyword>
<feature type="transmembrane region" description="Helical" evidence="14">
    <location>
        <begin position="725"/>
        <end position="756"/>
    </location>
</feature>
<dbReference type="PRINTS" id="PR00119">
    <property type="entry name" value="CATATPASE"/>
</dbReference>
<feature type="region of interest" description="Disordered" evidence="13">
    <location>
        <begin position="1016"/>
        <end position="1046"/>
    </location>
</feature>
<dbReference type="PRINTS" id="PR00120">
    <property type="entry name" value="HATPASE"/>
</dbReference>
<dbReference type="SFLD" id="SFLDS00003">
    <property type="entry name" value="Haloacid_Dehalogenase"/>
    <property type="match status" value="1"/>
</dbReference>
<dbReference type="Pfam" id="PF00689">
    <property type="entry name" value="Cation_ATPase_C"/>
    <property type="match status" value="1"/>
</dbReference>
<keyword evidence="7" id="KW-0547">Nucleotide-binding</keyword>
<dbReference type="Gene3D" id="2.70.150.10">
    <property type="entry name" value="Calcium-transporting ATPase, cytoplasmic transduction domain A"/>
    <property type="match status" value="1"/>
</dbReference>
<keyword evidence="17" id="KW-1185">Reference proteome</keyword>
<feature type="transmembrane region" description="Helical" evidence="14">
    <location>
        <begin position="1467"/>
        <end position="1484"/>
    </location>
</feature>
<keyword evidence="12 14" id="KW-0472">Membrane</keyword>
<dbReference type="RefSeq" id="WP_312000701.1">
    <property type="nucleotide sequence ID" value="NZ_JAUSUY010000002.1"/>
</dbReference>